<keyword evidence="4" id="KW-1185">Reference proteome</keyword>
<gene>
    <name evidence="3" type="ORF">acsn021_04260</name>
</gene>
<dbReference type="AlphaFoldDB" id="A0A6S6QYA3"/>
<proteinExistence type="predicted"/>
<name>A0A6S6QYA3_9FIRM</name>
<feature type="region of interest" description="Disordered" evidence="1">
    <location>
        <begin position="56"/>
        <end position="99"/>
    </location>
</feature>
<reference evidence="3 4" key="1">
    <citation type="journal article" date="2016" name="Int. J. Syst. Evol. Microbiol.">
        <title>Descriptions of Anaerotaenia torta gen. nov., sp. nov. and Anaerocolumna cellulosilytica gen. nov., sp. nov. isolated from a methanogenic reactor of cattle waste.</title>
        <authorList>
            <person name="Uek A."/>
            <person name="Ohtaki Y."/>
            <person name="Kaku N."/>
            <person name="Ueki K."/>
        </authorList>
    </citation>
    <scope>NUCLEOTIDE SEQUENCE [LARGE SCALE GENOMIC DNA]</scope>
    <source>
        <strain evidence="3 4">SN021</strain>
    </source>
</reference>
<feature type="transmembrane region" description="Helical" evidence="2">
    <location>
        <begin position="173"/>
        <end position="196"/>
    </location>
</feature>
<dbReference type="Proteomes" id="UP000515561">
    <property type="component" value="Chromosome"/>
</dbReference>
<evidence type="ECO:0000313" key="4">
    <source>
        <dbReference type="Proteomes" id="UP000515561"/>
    </source>
</evidence>
<protein>
    <submittedName>
        <fullName evidence="3">Uncharacterized protein</fullName>
    </submittedName>
</protein>
<accession>A0A6S6QYA3</accession>
<keyword evidence="2" id="KW-0472">Membrane</keyword>
<evidence type="ECO:0000256" key="2">
    <source>
        <dbReference type="SAM" id="Phobius"/>
    </source>
</evidence>
<dbReference type="RefSeq" id="WP_184092719.1">
    <property type="nucleotide sequence ID" value="NZ_AP023367.1"/>
</dbReference>
<evidence type="ECO:0000256" key="1">
    <source>
        <dbReference type="SAM" id="MobiDB-lite"/>
    </source>
</evidence>
<keyword evidence="2" id="KW-1133">Transmembrane helix</keyword>
<organism evidence="3 4">
    <name type="scientific">Anaerocolumna cellulosilytica</name>
    <dbReference type="NCBI Taxonomy" id="433286"/>
    <lineage>
        <taxon>Bacteria</taxon>
        <taxon>Bacillati</taxon>
        <taxon>Bacillota</taxon>
        <taxon>Clostridia</taxon>
        <taxon>Lachnospirales</taxon>
        <taxon>Lachnospiraceae</taxon>
        <taxon>Anaerocolumna</taxon>
    </lineage>
</organism>
<evidence type="ECO:0000313" key="3">
    <source>
        <dbReference type="EMBL" id="BCJ92857.1"/>
    </source>
</evidence>
<sequence>MNRKNFTDLGDEIKDIVQNAVNSRDFHQLNRDISHTVKGALEEVKSSLNSEYVRYRGKSGHSDDSIHEDKQNKPNHKNRESYKGRHYSKAAEDKSNPDMNYKRKKQYEAYKPSTWSKYTHTPMANQKQPYPYVPVGKTASILYTIFGSIGMSLFGTGAFILALIWLLAGGLNLLTISLSLLPFFFISGILLARGSFLRKRLRRFYRYMDFIKSHSYYSINDLSSALGLKRKYVIKDLRKMVTIGMFPEGRFDEQETCIMLNHESYKQYKELIKNVRMQEIQSNLKEHTDEQADSTASYTQEVRNAIEAGRACIQQIRDANDAIPGEEVSRKLDRLEEVVGKIFLYIEQHPSQLADIKKFMDYYLPTTLKLVNAYKEFDILSVQGDNISNTKNEIEETLTTINHAFENLLDSLYEDVTMDVSSDISVLETLLAQEGLTQKDFVSND</sequence>
<feature type="transmembrane region" description="Helical" evidence="2">
    <location>
        <begin position="141"/>
        <end position="167"/>
    </location>
</feature>
<dbReference type="EMBL" id="AP023367">
    <property type="protein sequence ID" value="BCJ92857.1"/>
    <property type="molecule type" value="Genomic_DNA"/>
</dbReference>
<feature type="compositionally biased region" description="Basic and acidic residues" evidence="1">
    <location>
        <begin position="60"/>
        <end position="96"/>
    </location>
</feature>
<dbReference type="Pfam" id="PF10112">
    <property type="entry name" value="Halogen_Hydrol"/>
    <property type="match status" value="1"/>
</dbReference>
<dbReference type="KEGG" id="acel:acsn021_04260"/>
<keyword evidence="2" id="KW-0812">Transmembrane</keyword>
<dbReference type="InterPro" id="IPR018770">
    <property type="entry name" value="ChloroindolylP_hydrolase"/>
</dbReference>